<feature type="compositionally biased region" description="Pro residues" evidence="13">
    <location>
        <begin position="21"/>
        <end position="30"/>
    </location>
</feature>
<feature type="transmembrane region" description="Helical" evidence="12">
    <location>
        <begin position="82"/>
        <end position="102"/>
    </location>
</feature>
<dbReference type="GO" id="GO:0005886">
    <property type="term" value="C:plasma membrane"/>
    <property type="evidence" value="ECO:0007669"/>
    <property type="project" value="UniProtKB-SubCell"/>
</dbReference>
<dbReference type="PANTHER" id="PTHR30540:SF79">
    <property type="entry name" value="LOW AFFINITY POTASSIUM TRANSPORT SYSTEM PROTEIN KUP"/>
    <property type="match status" value="1"/>
</dbReference>
<keyword evidence="11 12" id="KW-0472">Membrane</keyword>
<organism evidence="16 17">
    <name type="scientific">Propioniciclava tarda</name>
    <dbReference type="NCBI Taxonomy" id="433330"/>
    <lineage>
        <taxon>Bacteria</taxon>
        <taxon>Bacillati</taxon>
        <taxon>Actinomycetota</taxon>
        <taxon>Actinomycetes</taxon>
        <taxon>Propionibacteriales</taxon>
        <taxon>Propionibacteriaceae</taxon>
        <taxon>Propioniciclava</taxon>
    </lineage>
</organism>
<reference evidence="16 17" key="1">
    <citation type="submission" date="2019-01" db="EMBL/GenBank/DDBJ databases">
        <title>Lactibacter flavus gen. nov., sp. nov., a novel bacterium of the family Propionibacteriaceae isolated from raw milk and dairy products.</title>
        <authorList>
            <person name="Huptas C."/>
            <person name="Wenning M."/>
            <person name="Breitenwieser F."/>
            <person name="Doll E."/>
            <person name="Von Neubeck M."/>
            <person name="Busse H.-J."/>
            <person name="Scherer S."/>
        </authorList>
    </citation>
    <scope>NUCLEOTIDE SEQUENCE [LARGE SCALE GENOMIC DNA]</scope>
    <source>
        <strain evidence="16 17">DSM 22130</strain>
    </source>
</reference>
<feature type="transmembrane region" description="Helical" evidence="12">
    <location>
        <begin position="279"/>
        <end position="304"/>
    </location>
</feature>
<dbReference type="Proteomes" id="UP000291933">
    <property type="component" value="Unassembled WGS sequence"/>
</dbReference>
<feature type="transmembrane region" description="Helical" evidence="12">
    <location>
        <begin position="324"/>
        <end position="346"/>
    </location>
</feature>
<evidence type="ECO:0000256" key="11">
    <source>
        <dbReference type="ARBA" id="ARBA00023136"/>
    </source>
</evidence>
<keyword evidence="5 12" id="KW-0633">Potassium transport</keyword>
<feature type="transmembrane region" description="Helical" evidence="12">
    <location>
        <begin position="399"/>
        <end position="425"/>
    </location>
</feature>
<dbReference type="InterPro" id="IPR053951">
    <property type="entry name" value="K_trans_N"/>
</dbReference>
<feature type="region of interest" description="Disordered" evidence="13">
    <location>
        <begin position="1"/>
        <end position="37"/>
    </location>
</feature>
<keyword evidence="8 12" id="KW-0630">Potassium</keyword>
<keyword evidence="9 12" id="KW-1133">Transmembrane helix</keyword>
<evidence type="ECO:0000256" key="10">
    <source>
        <dbReference type="ARBA" id="ARBA00023065"/>
    </source>
</evidence>
<evidence type="ECO:0000256" key="9">
    <source>
        <dbReference type="ARBA" id="ARBA00022989"/>
    </source>
</evidence>
<dbReference type="InterPro" id="IPR023051">
    <property type="entry name" value="Kup"/>
</dbReference>
<dbReference type="Pfam" id="PF22776">
    <property type="entry name" value="K_trans_C"/>
    <property type="match status" value="1"/>
</dbReference>
<gene>
    <name evidence="12" type="primary">kup</name>
    <name evidence="16" type="ORF">ET996_07125</name>
</gene>
<evidence type="ECO:0000256" key="4">
    <source>
        <dbReference type="ARBA" id="ARBA00022475"/>
    </source>
</evidence>
<dbReference type="Pfam" id="PF02705">
    <property type="entry name" value="K_trans"/>
    <property type="match status" value="1"/>
</dbReference>
<evidence type="ECO:0000256" key="2">
    <source>
        <dbReference type="ARBA" id="ARBA00007019"/>
    </source>
</evidence>
<keyword evidence="7 12" id="KW-0769">Symport</keyword>
<dbReference type="GO" id="GO:0015079">
    <property type="term" value="F:potassium ion transmembrane transporter activity"/>
    <property type="evidence" value="ECO:0007669"/>
    <property type="project" value="UniProtKB-UniRule"/>
</dbReference>
<keyword evidence="4 12" id="KW-1003">Cell membrane</keyword>
<keyword evidence="6 12" id="KW-0812">Transmembrane</keyword>
<sequence length="662" mass="71340">MSHTAGPSSPEPDSSTTPDPLTDPPRPAVPAEPQDTKHGPATGLALAALGVVFGDIGTSPLYSLQTVFSINHNTVAATREDVFGVISMVFWTLMIIVTFKYAMLVMRADNDGEGGILSLVALLRLKLGGNTKFVGIATILGIIGASLFYGDSVITPAITVMSSIEGLKVVNEGFAAWVLPASLVILSALFAVQRKGTAAVGKFFGPIMALWFLALAAAGLPWVLANPEILGALSPHHALLFVVRTPWVAFIALGAVVLVITGTEALYADMGHFGRGPILLAWFILVLPCLTVCYMGMGAMILLHPDYVDNPFFRLAPDWAKVPMVVLATMASVIASQAVISGAYSVSRQATRLGLLPRLNVKHTSKEEGGQIYIGSINWILFFGVVTLVAVFQSSEHLAAAYGLAVTGTLLLESFLFLCLAAWVWKVGPLKIAVAVCTFVALEVVFFAGNVTKIVSGGWLPLLIAAIVITIMTTWMKGNANVKAERAGIEGHLDEFIADLHQRKIPRVPGLAVFPHPDRQTTPLALRQLVDFTHVLHDQVAIVSIINENVPHIRHVDRASVHDLGYTDDGIVHVSYRVGFNDSQDVPKALLWAQGKCPEMDLDPDEARYFLSSLRLDAADVPTLRTWRKQLFLTLASAAANRTSVFHLPPERTVVMGAQLRY</sequence>
<dbReference type="RefSeq" id="WP_131171874.1">
    <property type="nucleotide sequence ID" value="NZ_FXTL01000006.1"/>
</dbReference>
<comment type="catalytic activity">
    <reaction evidence="12">
        <text>K(+)(in) + H(+)(in) = K(+)(out) + H(+)(out)</text>
        <dbReference type="Rhea" id="RHEA:28490"/>
        <dbReference type="ChEBI" id="CHEBI:15378"/>
        <dbReference type="ChEBI" id="CHEBI:29103"/>
    </reaction>
</comment>
<dbReference type="HAMAP" id="MF_01522">
    <property type="entry name" value="Kup"/>
    <property type="match status" value="1"/>
</dbReference>
<proteinExistence type="inferred from homology"/>
<comment type="function">
    <text evidence="12">Transport of potassium into the cell. Likely operates as a K(+):H(+) symporter.</text>
</comment>
<evidence type="ECO:0000259" key="14">
    <source>
        <dbReference type="Pfam" id="PF02705"/>
    </source>
</evidence>
<feature type="transmembrane region" description="Helical" evidence="12">
    <location>
        <begin position="245"/>
        <end position="267"/>
    </location>
</feature>
<dbReference type="InterPro" id="IPR003855">
    <property type="entry name" value="K+_transporter"/>
</dbReference>
<evidence type="ECO:0000256" key="12">
    <source>
        <dbReference type="HAMAP-Rule" id="MF_01522"/>
    </source>
</evidence>
<evidence type="ECO:0000259" key="15">
    <source>
        <dbReference type="Pfam" id="PF22776"/>
    </source>
</evidence>
<name>A0A4Q9KKM3_PROTD</name>
<feature type="transmembrane region" description="Helical" evidence="12">
    <location>
        <begin position="133"/>
        <end position="154"/>
    </location>
</feature>
<dbReference type="OrthoDB" id="9805577at2"/>
<keyword evidence="17" id="KW-1185">Reference proteome</keyword>
<dbReference type="PANTHER" id="PTHR30540">
    <property type="entry name" value="OSMOTIC STRESS POTASSIUM TRANSPORTER"/>
    <property type="match status" value="1"/>
</dbReference>
<evidence type="ECO:0000313" key="17">
    <source>
        <dbReference type="Proteomes" id="UP000291933"/>
    </source>
</evidence>
<feature type="domain" description="K+ potassium transporter C-terminal" evidence="15">
    <location>
        <begin position="509"/>
        <end position="660"/>
    </location>
</feature>
<comment type="subcellular location">
    <subcellularLocation>
        <location evidence="12">Cell membrane</location>
        <topology evidence="12">Multi-pass membrane protein</topology>
    </subcellularLocation>
    <subcellularLocation>
        <location evidence="1">Membrane</location>
        <topology evidence="1">Multi-pass membrane protein</topology>
    </subcellularLocation>
</comment>
<evidence type="ECO:0000256" key="7">
    <source>
        <dbReference type="ARBA" id="ARBA00022847"/>
    </source>
</evidence>
<dbReference type="AlphaFoldDB" id="A0A4Q9KKM3"/>
<evidence type="ECO:0000256" key="5">
    <source>
        <dbReference type="ARBA" id="ARBA00022538"/>
    </source>
</evidence>
<protein>
    <recommendedName>
        <fullName evidence="12">Probable potassium transport system protein Kup</fullName>
    </recommendedName>
</protein>
<evidence type="ECO:0000256" key="8">
    <source>
        <dbReference type="ARBA" id="ARBA00022958"/>
    </source>
</evidence>
<dbReference type="GO" id="GO:0015293">
    <property type="term" value="F:symporter activity"/>
    <property type="evidence" value="ECO:0007669"/>
    <property type="project" value="UniProtKB-UniRule"/>
</dbReference>
<evidence type="ECO:0000256" key="1">
    <source>
        <dbReference type="ARBA" id="ARBA00004141"/>
    </source>
</evidence>
<feature type="transmembrane region" description="Helical" evidence="12">
    <location>
        <begin position="204"/>
        <end position="225"/>
    </location>
</feature>
<feature type="transmembrane region" description="Helical" evidence="12">
    <location>
        <begin position="174"/>
        <end position="192"/>
    </location>
</feature>
<feature type="transmembrane region" description="Helical" evidence="12">
    <location>
        <begin position="432"/>
        <end position="452"/>
    </location>
</feature>
<feature type="domain" description="K+ potassium transporter integral membrane" evidence="14">
    <location>
        <begin position="44"/>
        <end position="497"/>
    </location>
</feature>
<evidence type="ECO:0000256" key="13">
    <source>
        <dbReference type="SAM" id="MobiDB-lite"/>
    </source>
</evidence>
<comment type="caution">
    <text evidence="16">The sequence shown here is derived from an EMBL/GenBank/DDBJ whole genome shotgun (WGS) entry which is preliminary data.</text>
</comment>
<evidence type="ECO:0000256" key="6">
    <source>
        <dbReference type="ARBA" id="ARBA00022692"/>
    </source>
</evidence>
<evidence type="ECO:0000313" key="16">
    <source>
        <dbReference type="EMBL" id="TBT95037.1"/>
    </source>
</evidence>
<dbReference type="InterPro" id="IPR053952">
    <property type="entry name" value="K_trans_C"/>
</dbReference>
<accession>A0A4Q9KKM3</accession>
<feature type="transmembrane region" description="Helical" evidence="12">
    <location>
        <begin position="372"/>
        <end position="393"/>
    </location>
</feature>
<comment type="similarity">
    <text evidence="2 12">Belongs to the HAK/KUP transporter (TC 2.A.72) family.</text>
</comment>
<evidence type="ECO:0000256" key="3">
    <source>
        <dbReference type="ARBA" id="ARBA00022448"/>
    </source>
</evidence>
<dbReference type="EMBL" id="SDMR01000007">
    <property type="protein sequence ID" value="TBT95037.1"/>
    <property type="molecule type" value="Genomic_DNA"/>
</dbReference>
<feature type="compositionally biased region" description="Low complexity" evidence="13">
    <location>
        <begin position="7"/>
        <end position="20"/>
    </location>
</feature>
<keyword evidence="10 12" id="KW-0406">Ion transport</keyword>
<keyword evidence="3 12" id="KW-0813">Transport</keyword>
<feature type="transmembrane region" description="Helical" evidence="12">
    <location>
        <begin position="458"/>
        <end position="476"/>
    </location>
</feature>